<dbReference type="RefSeq" id="WP_151150049.1">
    <property type="nucleotide sequence ID" value="NZ_WAIE01000001.1"/>
</dbReference>
<dbReference type="Pfam" id="PF02690">
    <property type="entry name" value="Na_Pi_cotrans"/>
    <property type="match status" value="1"/>
</dbReference>
<dbReference type="PANTHER" id="PTHR10010:SF46">
    <property type="entry name" value="SODIUM-DEPENDENT PHOSPHATE TRANSPORT PROTEIN 2B"/>
    <property type="match status" value="1"/>
</dbReference>
<dbReference type="InterPro" id="IPR003841">
    <property type="entry name" value="Na/Pi_transpt"/>
</dbReference>
<dbReference type="GO" id="GO:0005436">
    <property type="term" value="F:sodium:phosphate symporter activity"/>
    <property type="evidence" value="ECO:0007669"/>
    <property type="project" value="InterPro"/>
</dbReference>
<evidence type="ECO:0000256" key="1">
    <source>
        <dbReference type="ARBA" id="ARBA00004651"/>
    </source>
</evidence>
<feature type="transmembrane region" description="Helical" evidence="7">
    <location>
        <begin position="49"/>
        <end position="74"/>
    </location>
</feature>
<gene>
    <name evidence="8" type="ORF">F8A88_05405</name>
</gene>
<protein>
    <submittedName>
        <fullName evidence="8">Na/Pi cotransporter family protein</fullName>
    </submittedName>
</protein>
<feature type="transmembrane region" description="Helical" evidence="7">
    <location>
        <begin position="283"/>
        <end position="307"/>
    </location>
</feature>
<feature type="transmembrane region" description="Helical" evidence="7">
    <location>
        <begin position="136"/>
        <end position="154"/>
    </location>
</feature>
<feature type="transmembrane region" description="Helical" evidence="7">
    <location>
        <begin position="250"/>
        <end position="271"/>
    </location>
</feature>
<name>A0A6N6N6L7_9BACT</name>
<dbReference type="Proteomes" id="UP000438699">
    <property type="component" value="Unassembled WGS sequence"/>
</dbReference>
<evidence type="ECO:0000313" key="9">
    <source>
        <dbReference type="Proteomes" id="UP000438699"/>
    </source>
</evidence>
<comment type="caution">
    <text evidence="8">The sequence shown here is derived from an EMBL/GenBank/DDBJ whole genome shotgun (WGS) entry which is preliminary data.</text>
</comment>
<dbReference type="PANTHER" id="PTHR10010">
    <property type="entry name" value="SOLUTE CARRIER FAMILY 34 SODIUM PHOSPHATE , MEMBER 2-RELATED"/>
    <property type="match status" value="1"/>
</dbReference>
<reference evidence="8 9" key="1">
    <citation type="journal article" date="2017" name="Int. J. Syst. Evol. Microbiol.">
        <title>Desulfovibrio senegalensis sp. nov., a mesophilic sulfate reducer isolated from marine sediment.</title>
        <authorList>
            <person name="Thioye A."/>
            <person name="Gam Z.B.A."/>
            <person name="Mbengue M."/>
            <person name="Cayol J.L."/>
            <person name="Joseph-Bartoli M."/>
            <person name="Toure-Kane C."/>
            <person name="Labat M."/>
        </authorList>
    </citation>
    <scope>NUCLEOTIDE SEQUENCE [LARGE SCALE GENOMIC DNA]</scope>
    <source>
        <strain evidence="8 9">DSM 101509</strain>
    </source>
</reference>
<evidence type="ECO:0000256" key="2">
    <source>
        <dbReference type="ARBA" id="ARBA00022475"/>
    </source>
</evidence>
<keyword evidence="3 7" id="KW-0812">Transmembrane</keyword>
<evidence type="ECO:0000256" key="3">
    <source>
        <dbReference type="ARBA" id="ARBA00022692"/>
    </source>
</evidence>
<dbReference type="GO" id="GO:0044341">
    <property type="term" value="P:sodium-dependent phosphate transport"/>
    <property type="evidence" value="ECO:0007669"/>
    <property type="project" value="InterPro"/>
</dbReference>
<dbReference type="GO" id="GO:0005886">
    <property type="term" value="C:plasma membrane"/>
    <property type="evidence" value="ECO:0007669"/>
    <property type="project" value="UniProtKB-SubCell"/>
</dbReference>
<dbReference type="OrthoDB" id="9763003at2"/>
<feature type="transmembrane region" description="Helical" evidence="7">
    <location>
        <begin position="174"/>
        <end position="191"/>
    </location>
</feature>
<accession>A0A6N6N6L7</accession>
<dbReference type="NCBIfam" id="NF037997">
    <property type="entry name" value="Na_Pi_symport"/>
    <property type="match status" value="1"/>
</dbReference>
<dbReference type="EMBL" id="WAIE01000001">
    <property type="protein sequence ID" value="KAB1443676.1"/>
    <property type="molecule type" value="Genomic_DNA"/>
</dbReference>
<feature type="coiled-coil region" evidence="6">
    <location>
        <begin position="469"/>
        <end position="496"/>
    </location>
</feature>
<keyword evidence="4 7" id="KW-1133">Transmembrane helix</keyword>
<keyword evidence="2" id="KW-1003">Cell membrane</keyword>
<keyword evidence="6" id="KW-0175">Coiled coil</keyword>
<evidence type="ECO:0000313" key="8">
    <source>
        <dbReference type="EMBL" id="KAB1443676.1"/>
    </source>
</evidence>
<organism evidence="8 9">
    <name type="scientific">Pseudodesulfovibrio senegalensis</name>
    <dbReference type="NCBI Taxonomy" id="1721087"/>
    <lineage>
        <taxon>Bacteria</taxon>
        <taxon>Pseudomonadati</taxon>
        <taxon>Thermodesulfobacteriota</taxon>
        <taxon>Desulfovibrionia</taxon>
        <taxon>Desulfovibrionales</taxon>
        <taxon>Desulfovibrionaceae</taxon>
    </lineage>
</organism>
<comment type="subcellular location">
    <subcellularLocation>
        <location evidence="1">Cell membrane</location>
        <topology evidence="1">Multi-pass membrane protein</topology>
    </subcellularLocation>
</comment>
<keyword evidence="9" id="KW-1185">Reference proteome</keyword>
<evidence type="ECO:0000256" key="5">
    <source>
        <dbReference type="ARBA" id="ARBA00023136"/>
    </source>
</evidence>
<evidence type="ECO:0000256" key="4">
    <source>
        <dbReference type="ARBA" id="ARBA00022989"/>
    </source>
</evidence>
<feature type="transmembrane region" description="Helical" evidence="7">
    <location>
        <begin position="86"/>
        <end position="107"/>
    </location>
</feature>
<sequence>MTISTIAGLVGGLGLFLLGMRLMTNGLRKAAGTALKTILSQWTNTPAKGIASGFCFTALVQSSSAVTIAAIGFVNAGLMTLNQSIGVIFGSNIGTTVTGWLVTLVGFDIKIKALALPLIGIGAILRLSGNQTRRASFGDALTGFGLFFLGIEVLKDSFNAVQPMIDLGTISNEGILSVLLFLVIGFMLTLIMQSSSAAMALVLTAAASGITTPLCAAAAVIGTNVGTTSTAAISVIGATNNAKKVAAAHIIFNLGTGIMALVLLPVLLWIIQTVQHAVSDQPSITMTLALFHTIFNILGVCLFTPFIQQLTNLLNRKVGTHAPETSVPKYLDMNIASTPVLAVEALYLELGRLGEQTRAMAQHVLASSCRYSSLLKELTAVEGLIAAIRAYAINVQKMDLQLPTAEGLPRMLRVIQYYSTVLEIIHRTSREHPTLNHIIPGQVDDFVYEFKTQAKDMLNVAHTPCSEEFESLEHLLGKLQDKYQELKSALLEAGANGTLEIDHMAELLEYYSSIRRMVEQAIKGSIYWAETRDISETCRHEAEQDNFTWKPLEATEKS</sequence>
<evidence type="ECO:0000256" key="6">
    <source>
        <dbReference type="SAM" id="Coils"/>
    </source>
</evidence>
<keyword evidence="5 7" id="KW-0472">Membrane</keyword>
<dbReference type="AlphaFoldDB" id="A0A6N6N6L7"/>
<proteinExistence type="predicted"/>
<feature type="transmembrane region" description="Helical" evidence="7">
    <location>
        <begin position="198"/>
        <end position="221"/>
    </location>
</feature>
<evidence type="ECO:0000256" key="7">
    <source>
        <dbReference type="SAM" id="Phobius"/>
    </source>
</evidence>
<feature type="transmembrane region" description="Helical" evidence="7">
    <location>
        <begin position="113"/>
        <end position="129"/>
    </location>
</feature>